<feature type="domain" description="NAD(P)-binding" evidence="1">
    <location>
        <begin position="28"/>
        <end position="127"/>
    </location>
</feature>
<protein>
    <recommendedName>
        <fullName evidence="1">NAD(P)-binding domain-containing protein</fullName>
    </recommendedName>
</protein>
<dbReference type="AlphaFoldDB" id="A0A8H7QCM0"/>
<accession>A0A8H7QCM0</accession>
<dbReference type="SUPFAM" id="SSF51735">
    <property type="entry name" value="NAD(P)-binding Rossmann-fold domains"/>
    <property type="match status" value="1"/>
</dbReference>
<sequence length="323" mass="37561">MILITSVDQWLGYSIASHLMHHPTLRNKLRLTYQDKSNCHSFERNGAEMVHMDYSNENSLAQAMRGVQHVVLVIGFETDRVEMCKKMIQRAHKSGVKSIIMVSHMGAMSSTHHSLKEFSEIEEELADWINQNFHLWSNYIEKHRKLPMTISDDTHLCPIDLEDLCHIVQNVLLTDEGHVRGELDDQHIGQIYTLTGPKRVSGKELLQLLADTTGYQKLTYHRTRRMDLSFYLQELGKDIWFDARVKREKAQIFNDDFVNYGYKSKVFSAPNGTQVQTYLDYFDYIQANQGSMHTPHAELLAKRPCKTLDQFFKEHANTFKPRV</sequence>
<dbReference type="Gene3D" id="3.40.50.720">
    <property type="entry name" value="NAD(P)-binding Rossmann-like Domain"/>
    <property type="match status" value="1"/>
</dbReference>
<evidence type="ECO:0000313" key="2">
    <source>
        <dbReference type="EMBL" id="KAG2189484.1"/>
    </source>
</evidence>
<dbReference type="PANTHER" id="PTHR43162:SF1">
    <property type="entry name" value="PRESTALK A DIFFERENTIATION PROTEIN A"/>
    <property type="match status" value="1"/>
</dbReference>
<comment type="caution">
    <text evidence="2">The sequence shown here is derived from an EMBL/GenBank/DDBJ whole genome shotgun (WGS) entry which is preliminary data.</text>
</comment>
<dbReference type="InterPro" id="IPR036291">
    <property type="entry name" value="NAD(P)-bd_dom_sf"/>
</dbReference>
<dbReference type="InterPro" id="IPR016040">
    <property type="entry name" value="NAD(P)-bd_dom"/>
</dbReference>
<dbReference type="Pfam" id="PF13460">
    <property type="entry name" value="NAD_binding_10"/>
    <property type="match status" value="1"/>
</dbReference>
<dbReference type="OrthoDB" id="10254221at2759"/>
<dbReference type="EMBL" id="JAEPRA010000001">
    <property type="protein sequence ID" value="KAG2189484.1"/>
    <property type="molecule type" value="Genomic_DNA"/>
</dbReference>
<name>A0A8H7QCM0_9FUNG</name>
<proteinExistence type="predicted"/>
<reference evidence="2" key="1">
    <citation type="submission" date="2020-12" db="EMBL/GenBank/DDBJ databases">
        <title>Metabolic potential, ecology and presence of endohyphal bacteria is reflected in genomic diversity of Mucoromycotina.</title>
        <authorList>
            <person name="Muszewska A."/>
            <person name="Okrasinska A."/>
            <person name="Steczkiewicz K."/>
            <person name="Drgas O."/>
            <person name="Orlowska M."/>
            <person name="Perlinska-Lenart U."/>
            <person name="Aleksandrzak-Piekarczyk T."/>
            <person name="Szatraj K."/>
            <person name="Zielenkiewicz U."/>
            <person name="Pilsyk S."/>
            <person name="Malc E."/>
            <person name="Mieczkowski P."/>
            <person name="Kruszewska J.S."/>
            <person name="Biernat P."/>
            <person name="Pawlowska J."/>
        </authorList>
    </citation>
    <scope>NUCLEOTIDE SEQUENCE</scope>
    <source>
        <strain evidence="2">WA0000051536</strain>
    </source>
</reference>
<evidence type="ECO:0000313" key="3">
    <source>
        <dbReference type="Proteomes" id="UP000612746"/>
    </source>
</evidence>
<keyword evidence="3" id="KW-1185">Reference proteome</keyword>
<dbReference type="Proteomes" id="UP000612746">
    <property type="component" value="Unassembled WGS sequence"/>
</dbReference>
<evidence type="ECO:0000259" key="1">
    <source>
        <dbReference type="Pfam" id="PF13460"/>
    </source>
</evidence>
<gene>
    <name evidence="2" type="ORF">INT44_004626</name>
</gene>
<dbReference type="PANTHER" id="PTHR43162">
    <property type="match status" value="1"/>
</dbReference>
<dbReference type="InterPro" id="IPR051604">
    <property type="entry name" value="Ergot_Alk_Oxidoreductase"/>
</dbReference>
<organism evidence="2 3">
    <name type="scientific">Umbelopsis vinacea</name>
    <dbReference type="NCBI Taxonomy" id="44442"/>
    <lineage>
        <taxon>Eukaryota</taxon>
        <taxon>Fungi</taxon>
        <taxon>Fungi incertae sedis</taxon>
        <taxon>Mucoromycota</taxon>
        <taxon>Mucoromycotina</taxon>
        <taxon>Umbelopsidomycetes</taxon>
        <taxon>Umbelopsidales</taxon>
        <taxon>Umbelopsidaceae</taxon>
        <taxon>Umbelopsis</taxon>
    </lineage>
</organism>